<evidence type="ECO:0000313" key="2">
    <source>
        <dbReference type="RefSeq" id="XP_030977846.1"/>
    </source>
</evidence>
<dbReference type="RefSeq" id="XP_030977846.1">
    <property type="nucleotide sequence ID" value="XM_031130030.1"/>
</dbReference>
<name>A0A6P8ASG5_PYRGI</name>
<dbReference type="Proteomes" id="UP000515153">
    <property type="component" value="Unplaced"/>
</dbReference>
<evidence type="ECO:0000313" key="1">
    <source>
        <dbReference type="Proteomes" id="UP000515153"/>
    </source>
</evidence>
<gene>
    <name evidence="2" type="ORF">PgNI_10052</name>
</gene>
<reference evidence="2" key="1">
    <citation type="journal article" date="2019" name="Mol. Biol. Evol.">
        <title>Blast fungal genomes show frequent chromosomal changes, gene gains and losses, and effector gene turnover.</title>
        <authorList>
            <person name="Gomez Luciano L.B."/>
            <person name="Jason Tsai I."/>
            <person name="Chuma I."/>
            <person name="Tosa Y."/>
            <person name="Chen Y.H."/>
            <person name="Li J.Y."/>
            <person name="Li M.Y."/>
            <person name="Jade Lu M.Y."/>
            <person name="Nakayashiki H."/>
            <person name="Li W.H."/>
        </authorList>
    </citation>
    <scope>NUCLEOTIDE SEQUENCE</scope>
    <source>
        <strain evidence="2">NI907</strain>
    </source>
</reference>
<organism evidence="1 2">
    <name type="scientific">Pyricularia grisea</name>
    <name type="common">Crabgrass-specific blast fungus</name>
    <name type="synonym">Magnaporthe grisea</name>
    <dbReference type="NCBI Taxonomy" id="148305"/>
    <lineage>
        <taxon>Eukaryota</taxon>
        <taxon>Fungi</taxon>
        <taxon>Dikarya</taxon>
        <taxon>Ascomycota</taxon>
        <taxon>Pezizomycotina</taxon>
        <taxon>Sordariomycetes</taxon>
        <taxon>Sordariomycetidae</taxon>
        <taxon>Magnaporthales</taxon>
        <taxon>Pyriculariaceae</taxon>
        <taxon>Pyricularia</taxon>
    </lineage>
</organism>
<keyword evidence="1" id="KW-1185">Reference proteome</keyword>
<reference evidence="2" key="2">
    <citation type="submission" date="2019-10" db="EMBL/GenBank/DDBJ databases">
        <authorList>
            <consortium name="NCBI Genome Project"/>
        </authorList>
    </citation>
    <scope>NUCLEOTIDE SEQUENCE</scope>
    <source>
        <strain evidence="2">NI907</strain>
    </source>
</reference>
<sequence length="229" mass="23992">MTSSTQFALETCPIALTPDTPKGAIILHAVSGSGVWGKGIASEIGAVLPAANIEYTAFCDKNKFSSDEAYPARDGVTGRALLIPPQAQDAGQGAPEVFVACLFTSYGSGFADAEKGKPPLDMQDVILAQTRQALRDLRLQLDDLVGRGGGGGNKSVGSSVKTAGLATPPVIYSPKFNSGAFHVPWEKTAALVEEAFAGWDGKCDCTGIIIVVDNSDKKITPEEHVFNLH</sequence>
<dbReference type="AlphaFoldDB" id="A0A6P8ASG5"/>
<accession>A0A6P8ASG5</accession>
<dbReference type="KEGG" id="pgri:PgNI_10052"/>
<dbReference type="InterPro" id="IPR043472">
    <property type="entry name" value="Macro_dom-like"/>
</dbReference>
<reference evidence="2" key="3">
    <citation type="submission" date="2025-08" db="UniProtKB">
        <authorList>
            <consortium name="RefSeq"/>
        </authorList>
    </citation>
    <scope>IDENTIFICATION</scope>
    <source>
        <strain evidence="2">NI907</strain>
    </source>
</reference>
<dbReference type="SUPFAM" id="SSF52949">
    <property type="entry name" value="Macro domain-like"/>
    <property type="match status" value="1"/>
</dbReference>
<protein>
    <submittedName>
        <fullName evidence="2">Uncharacterized protein</fullName>
    </submittedName>
</protein>
<dbReference type="GeneID" id="41964938"/>
<dbReference type="Gene3D" id="3.40.220.10">
    <property type="entry name" value="Leucine Aminopeptidase, subunit E, domain 1"/>
    <property type="match status" value="1"/>
</dbReference>
<proteinExistence type="predicted"/>